<dbReference type="EMBL" id="MTYJ01000066">
    <property type="protein sequence ID" value="OQV17088.1"/>
    <property type="molecule type" value="Genomic_DNA"/>
</dbReference>
<dbReference type="Proteomes" id="UP000192578">
    <property type="component" value="Unassembled WGS sequence"/>
</dbReference>
<keyword evidence="3" id="KW-1185">Reference proteome</keyword>
<proteinExistence type="predicted"/>
<dbReference type="AlphaFoldDB" id="A0A1W0WPF2"/>
<evidence type="ECO:0000256" key="1">
    <source>
        <dbReference type="SAM" id="MobiDB-lite"/>
    </source>
</evidence>
<reference evidence="3" key="1">
    <citation type="submission" date="2017-01" db="EMBL/GenBank/DDBJ databases">
        <title>Comparative genomics of anhydrobiosis in the tardigrade Hypsibius dujardini.</title>
        <authorList>
            <person name="Yoshida Y."/>
            <person name="Koutsovoulos G."/>
            <person name="Laetsch D."/>
            <person name="Stevens L."/>
            <person name="Kumar S."/>
            <person name="Horikawa D."/>
            <person name="Ishino K."/>
            <person name="Komine S."/>
            <person name="Tomita M."/>
            <person name="Blaxter M."/>
            <person name="Arakawa K."/>
        </authorList>
    </citation>
    <scope>NUCLEOTIDE SEQUENCE [LARGE SCALE GENOMIC DNA]</scope>
    <source>
        <strain evidence="3">Z151</strain>
    </source>
</reference>
<evidence type="ECO:0000313" key="2">
    <source>
        <dbReference type="EMBL" id="OQV17088.1"/>
    </source>
</evidence>
<feature type="compositionally biased region" description="Polar residues" evidence="1">
    <location>
        <begin position="15"/>
        <end position="35"/>
    </location>
</feature>
<evidence type="ECO:0000313" key="3">
    <source>
        <dbReference type="Proteomes" id="UP000192578"/>
    </source>
</evidence>
<name>A0A1W0WPF2_HYPEX</name>
<protein>
    <submittedName>
        <fullName evidence="2">Uncharacterized protein</fullName>
    </submittedName>
</protein>
<comment type="caution">
    <text evidence="2">The sequence shown here is derived from an EMBL/GenBank/DDBJ whole genome shotgun (WGS) entry which is preliminary data.</text>
</comment>
<sequence>MSLHVILTDMPAPAGQQSGTGHARSPDTTNKNWRTPNGSVEVWVAKYVIESALSPVSGLNDIDAARRITEALKEREMKNSGKEWFCVVARAGMSAISS</sequence>
<gene>
    <name evidence="2" type="ORF">BV898_08804</name>
</gene>
<accession>A0A1W0WPF2</accession>
<feature type="region of interest" description="Disordered" evidence="1">
    <location>
        <begin position="1"/>
        <end position="35"/>
    </location>
</feature>
<organism evidence="2 3">
    <name type="scientific">Hypsibius exemplaris</name>
    <name type="common">Freshwater tardigrade</name>
    <dbReference type="NCBI Taxonomy" id="2072580"/>
    <lineage>
        <taxon>Eukaryota</taxon>
        <taxon>Metazoa</taxon>
        <taxon>Ecdysozoa</taxon>
        <taxon>Tardigrada</taxon>
        <taxon>Eutardigrada</taxon>
        <taxon>Parachela</taxon>
        <taxon>Hypsibioidea</taxon>
        <taxon>Hypsibiidae</taxon>
        <taxon>Hypsibius</taxon>
    </lineage>
</organism>